<dbReference type="AlphaFoldDB" id="A0A1B0FMZ5"/>
<reference evidence="1" key="1">
    <citation type="submission" date="2020-05" db="UniProtKB">
        <authorList>
            <consortium name="EnsemblMetazoa"/>
        </authorList>
    </citation>
    <scope>IDENTIFICATION</scope>
    <source>
        <strain evidence="1">Yale</strain>
    </source>
</reference>
<dbReference type="VEuPathDB" id="VectorBase:GMOY005269"/>
<organism evidence="1 2">
    <name type="scientific">Glossina morsitans morsitans</name>
    <name type="common">Savannah tsetse fly</name>
    <dbReference type="NCBI Taxonomy" id="37546"/>
    <lineage>
        <taxon>Eukaryota</taxon>
        <taxon>Metazoa</taxon>
        <taxon>Ecdysozoa</taxon>
        <taxon>Arthropoda</taxon>
        <taxon>Hexapoda</taxon>
        <taxon>Insecta</taxon>
        <taxon>Pterygota</taxon>
        <taxon>Neoptera</taxon>
        <taxon>Endopterygota</taxon>
        <taxon>Diptera</taxon>
        <taxon>Brachycera</taxon>
        <taxon>Muscomorpha</taxon>
        <taxon>Hippoboscoidea</taxon>
        <taxon>Glossinidae</taxon>
        <taxon>Glossina</taxon>
    </lineage>
</organism>
<keyword evidence="2" id="KW-1185">Reference proteome</keyword>
<protein>
    <submittedName>
        <fullName evidence="1">Uncharacterized protein</fullName>
    </submittedName>
</protein>
<dbReference type="EnsemblMetazoa" id="GMOY005269-RA">
    <property type="protein sequence ID" value="GMOY005269-PA"/>
    <property type="gene ID" value="GMOY005269"/>
</dbReference>
<evidence type="ECO:0000313" key="1">
    <source>
        <dbReference type="EnsemblMetazoa" id="GMOY005269-PA"/>
    </source>
</evidence>
<dbReference type="Proteomes" id="UP000092444">
    <property type="component" value="Unassembled WGS sequence"/>
</dbReference>
<proteinExistence type="predicted"/>
<accession>A0A1B0FMZ5</accession>
<dbReference type="EMBL" id="CCAG010023944">
    <property type="status" value="NOT_ANNOTATED_CDS"/>
    <property type="molecule type" value="Genomic_DNA"/>
</dbReference>
<name>A0A1B0FMZ5_GLOMM</name>
<sequence length="81" mass="9764">MYLKVITKVKRDSHYDEIPRKAIYSEKSGDFKLREIKKRNKIINNKRKIREKKVFNNKSGKSERPELKVKKFIETFTSFSV</sequence>
<evidence type="ECO:0000313" key="2">
    <source>
        <dbReference type="Proteomes" id="UP000092444"/>
    </source>
</evidence>